<protein>
    <submittedName>
        <fullName evidence="7">Uncharacterized protein</fullName>
    </submittedName>
</protein>
<dbReference type="PANTHER" id="PTHR32086">
    <property type="entry name" value="FANCONI ANEMIA GROUP D2 PROTEIN"/>
    <property type="match status" value="1"/>
</dbReference>
<reference evidence="7" key="1">
    <citation type="submission" date="2009-08" db="EMBL/GenBank/DDBJ databases">
        <title>Annotation of Salpingoeca rosetta.</title>
        <authorList>
            <consortium name="The Broad Institute Genome Sequencing Platform"/>
            <person name="Russ C."/>
            <person name="Cuomo C."/>
            <person name="Burger G."/>
            <person name="Gray M.W."/>
            <person name="Holland P.W.H."/>
            <person name="King N."/>
            <person name="Lang F.B.F."/>
            <person name="Roger A.J."/>
            <person name="Ruiz-Trillo I."/>
            <person name="Young S.K."/>
            <person name="Zeng Q."/>
            <person name="Gargeya S."/>
            <person name="Alvarado L."/>
            <person name="Berlin A."/>
            <person name="Chapman S.B."/>
            <person name="Chen Z."/>
            <person name="Freedman E."/>
            <person name="Gellesch M."/>
            <person name="Goldberg J."/>
            <person name="Griggs A."/>
            <person name="Gujja S."/>
            <person name="Heilman E."/>
            <person name="Heiman D."/>
            <person name="Howarth C."/>
            <person name="Mehta T."/>
            <person name="Neiman D."/>
            <person name="Pearson M."/>
            <person name="Roberts A."/>
            <person name="Saif S."/>
            <person name="Shea T."/>
            <person name="Shenoy N."/>
            <person name="Sisk P."/>
            <person name="Stolte C."/>
            <person name="Sykes S."/>
            <person name="White J."/>
            <person name="Yandava C."/>
            <person name="Haas B."/>
            <person name="Nusbaum C."/>
            <person name="Birren B."/>
        </authorList>
    </citation>
    <scope>NUCLEOTIDE SEQUENCE [LARGE SCALE GENOMIC DNA]</scope>
    <source>
        <strain evidence="7">ATCC 50818</strain>
    </source>
</reference>
<evidence type="ECO:0000256" key="1">
    <source>
        <dbReference type="ARBA" id="ARBA00004123"/>
    </source>
</evidence>
<accession>F2U857</accession>
<evidence type="ECO:0000256" key="4">
    <source>
        <dbReference type="ARBA" id="ARBA00023242"/>
    </source>
</evidence>
<dbReference type="KEGG" id="sre:PTSG_04693"/>
<organism evidence="8">
    <name type="scientific">Salpingoeca rosetta (strain ATCC 50818 / BSB-021)</name>
    <dbReference type="NCBI Taxonomy" id="946362"/>
    <lineage>
        <taxon>Eukaryota</taxon>
        <taxon>Choanoflagellata</taxon>
        <taxon>Craspedida</taxon>
        <taxon>Salpingoecidae</taxon>
        <taxon>Salpingoeca</taxon>
    </lineage>
</organism>
<name>F2U857_SALR5</name>
<evidence type="ECO:0000256" key="5">
    <source>
        <dbReference type="ARBA" id="ARBA00093456"/>
    </source>
</evidence>
<dbReference type="Proteomes" id="UP000007799">
    <property type="component" value="Unassembled WGS sequence"/>
</dbReference>
<dbReference type="GeneID" id="16075365"/>
<dbReference type="GO" id="GO:1990918">
    <property type="term" value="P:double-strand break repair involved in meiotic recombination"/>
    <property type="evidence" value="ECO:0007669"/>
    <property type="project" value="TreeGrafter"/>
</dbReference>
<sequence length="289" mass="31288">MAQPITALDLLVLLLHHQNAHRRGAETTEVKLASTGRLTAAMVAAMFARHTRAFSMYFKSIVHMADILSQRQGAACRDLALTAGGGRGPGGAHWHGAGTGDHPKLLHPFAPMLNGTLDCLSNLHFNYIRQLFHILTTLRFDRQRTTAAGLIDDEKEDGLSQSKRIGTIAAITVTRTWLALANAADISIDGNHLSSLLQALQLIYADKWTGAPQTQETCSNVSPEDTRARDVGKDTHAVVNKKTLQAPFETKLQLPSGIAAVFVGTVRRKTDEETGLQKHAAGTQTSSRS</sequence>
<feature type="signal peptide" evidence="6">
    <location>
        <begin position="1"/>
        <end position="20"/>
    </location>
</feature>
<dbReference type="GO" id="GO:0031573">
    <property type="term" value="P:mitotic intra-S DNA damage checkpoint signaling"/>
    <property type="evidence" value="ECO:0007669"/>
    <property type="project" value="TreeGrafter"/>
</dbReference>
<dbReference type="GO" id="GO:0036297">
    <property type="term" value="P:interstrand cross-link repair"/>
    <property type="evidence" value="ECO:0007669"/>
    <property type="project" value="TreeGrafter"/>
</dbReference>
<dbReference type="GO" id="GO:0000793">
    <property type="term" value="C:condensed chromosome"/>
    <property type="evidence" value="ECO:0007669"/>
    <property type="project" value="TreeGrafter"/>
</dbReference>
<gene>
    <name evidence="7" type="ORF">PTSG_04693</name>
</gene>
<dbReference type="OrthoDB" id="27031at2759"/>
<keyword evidence="2" id="KW-1017">Isopeptide bond</keyword>
<proteinExistence type="inferred from homology"/>
<comment type="similarity">
    <text evidence="5">Belongs to the Fanconi anemia protein FANCD2 family.</text>
</comment>
<keyword evidence="6" id="KW-0732">Signal</keyword>
<keyword evidence="3" id="KW-0832">Ubl conjugation</keyword>
<dbReference type="EMBL" id="GL832964">
    <property type="protein sequence ID" value="EGD72962.1"/>
    <property type="molecule type" value="Genomic_DNA"/>
</dbReference>
<keyword evidence="4" id="KW-0539">Nucleus</keyword>
<comment type="subcellular location">
    <subcellularLocation>
        <location evidence="1">Nucleus</location>
    </subcellularLocation>
</comment>
<evidence type="ECO:0000313" key="8">
    <source>
        <dbReference type="Proteomes" id="UP000007799"/>
    </source>
</evidence>
<dbReference type="GO" id="GO:0007129">
    <property type="term" value="P:homologous chromosome pairing at meiosis"/>
    <property type="evidence" value="ECO:0007669"/>
    <property type="project" value="TreeGrafter"/>
</dbReference>
<evidence type="ECO:0000256" key="2">
    <source>
        <dbReference type="ARBA" id="ARBA00022499"/>
    </source>
</evidence>
<dbReference type="GO" id="GO:0070182">
    <property type="term" value="F:DNA polymerase binding"/>
    <property type="evidence" value="ECO:0007669"/>
    <property type="project" value="TreeGrafter"/>
</dbReference>
<dbReference type="InterPro" id="IPR029448">
    <property type="entry name" value="FANCD2"/>
</dbReference>
<feature type="chain" id="PRO_5003290394" evidence="6">
    <location>
        <begin position="21"/>
        <end position="289"/>
    </location>
</feature>
<evidence type="ECO:0000313" key="7">
    <source>
        <dbReference type="EMBL" id="EGD72962.1"/>
    </source>
</evidence>
<dbReference type="AlphaFoldDB" id="F2U857"/>
<dbReference type="PANTHER" id="PTHR32086:SF0">
    <property type="entry name" value="FANCONI ANEMIA GROUP D2 PROTEIN"/>
    <property type="match status" value="1"/>
</dbReference>
<keyword evidence="8" id="KW-1185">Reference proteome</keyword>
<dbReference type="InParanoid" id="F2U857"/>
<dbReference type="RefSeq" id="XP_004994784.1">
    <property type="nucleotide sequence ID" value="XM_004994727.1"/>
</dbReference>
<evidence type="ECO:0000256" key="6">
    <source>
        <dbReference type="SAM" id="SignalP"/>
    </source>
</evidence>
<dbReference type="GO" id="GO:0005634">
    <property type="term" value="C:nucleus"/>
    <property type="evidence" value="ECO:0007669"/>
    <property type="project" value="UniProtKB-SubCell"/>
</dbReference>
<evidence type="ECO:0000256" key="3">
    <source>
        <dbReference type="ARBA" id="ARBA00022843"/>
    </source>
</evidence>